<dbReference type="AlphaFoldDB" id="A0A1V3IFY0"/>
<reference evidence="2 3" key="1">
    <citation type="submission" date="2016-10" db="EMBL/GenBank/DDBJ databases">
        <title>Rodentibacter gen. nov. and new species.</title>
        <authorList>
            <person name="Christensen H."/>
        </authorList>
    </citation>
    <scope>NUCLEOTIDE SEQUENCE [LARGE SCALE GENOMIC DNA]</scope>
    <source>
        <strain evidence="2 3">CCUG17206</strain>
    </source>
</reference>
<feature type="transmembrane region" description="Helical" evidence="1">
    <location>
        <begin position="7"/>
        <end position="27"/>
    </location>
</feature>
<keyword evidence="1" id="KW-1133">Transmembrane helix</keyword>
<protein>
    <submittedName>
        <fullName evidence="2">Uncharacterized protein</fullName>
    </submittedName>
</protein>
<keyword evidence="1" id="KW-0812">Transmembrane</keyword>
<name>A0A1V3IFY0_9PAST</name>
<evidence type="ECO:0000313" key="3">
    <source>
        <dbReference type="Proteomes" id="UP000189433"/>
    </source>
</evidence>
<dbReference type="RefSeq" id="WP_077417799.1">
    <property type="nucleotide sequence ID" value="NZ_MLHI01000078.1"/>
</dbReference>
<dbReference type="PROSITE" id="PS51257">
    <property type="entry name" value="PROKAR_LIPOPROTEIN"/>
    <property type="match status" value="1"/>
</dbReference>
<dbReference type="EMBL" id="MLHJ01000116">
    <property type="protein sequence ID" value="OOF39816.1"/>
    <property type="molecule type" value="Genomic_DNA"/>
</dbReference>
<keyword evidence="1" id="KW-0472">Membrane</keyword>
<proteinExistence type="predicted"/>
<keyword evidence="3" id="KW-1185">Reference proteome</keyword>
<sequence>METLKTIVIFIISLTITTSCGEIFDAINEYFELGIYSKSNLIVILGWIIFLGSFWYLRELTYYLERRANMFNTFIKHISVETTPKSGRVENVYFKLAKKDEQYFFNIAPTDRNLKKIIKMLDNVLLEKKSVMCYGYDYAVKHFYIGNDEIFNWH</sequence>
<accession>A0A1V3IFY0</accession>
<dbReference type="STRING" id="1908260.BKK50_10225"/>
<dbReference type="Proteomes" id="UP000189433">
    <property type="component" value="Unassembled WGS sequence"/>
</dbReference>
<comment type="caution">
    <text evidence="2">The sequence shown here is derived from an EMBL/GenBank/DDBJ whole genome shotgun (WGS) entry which is preliminary data.</text>
</comment>
<gene>
    <name evidence="2" type="ORF">BKK50_10225</name>
</gene>
<evidence type="ECO:0000313" key="2">
    <source>
        <dbReference type="EMBL" id="OOF39816.1"/>
    </source>
</evidence>
<organism evidence="2 3">
    <name type="scientific">Rodentibacter rarus</name>
    <dbReference type="NCBI Taxonomy" id="1908260"/>
    <lineage>
        <taxon>Bacteria</taxon>
        <taxon>Pseudomonadati</taxon>
        <taxon>Pseudomonadota</taxon>
        <taxon>Gammaproteobacteria</taxon>
        <taxon>Pasteurellales</taxon>
        <taxon>Pasteurellaceae</taxon>
        <taxon>Rodentibacter</taxon>
    </lineage>
</organism>
<evidence type="ECO:0000256" key="1">
    <source>
        <dbReference type="SAM" id="Phobius"/>
    </source>
</evidence>
<feature type="transmembrane region" description="Helical" evidence="1">
    <location>
        <begin position="39"/>
        <end position="57"/>
    </location>
</feature>